<evidence type="ECO:0000313" key="1">
    <source>
        <dbReference type="WBParaSite" id="MCU_008514-RA"/>
    </source>
</evidence>
<dbReference type="AlphaFoldDB" id="A0A5K3FIP1"/>
<protein>
    <submittedName>
        <fullName evidence="1">Uncharacterized protein</fullName>
    </submittedName>
</protein>
<dbReference type="WBParaSite" id="MCU_008514-RA">
    <property type="protein sequence ID" value="MCU_008514-RA"/>
    <property type="gene ID" value="MCU_008514"/>
</dbReference>
<sequence length="61" mass="7078">MVQHNRLCWPFISQTHPTDTVHRGPPRWPRRSLYTASHSCPSLAGRMPSERKAIEDWLNPA</sequence>
<proteinExistence type="predicted"/>
<organism evidence="1">
    <name type="scientific">Mesocestoides corti</name>
    <name type="common">Flatworm</name>
    <dbReference type="NCBI Taxonomy" id="53468"/>
    <lineage>
        <taxon>Eukaryota</taxon>
        <taxon>Metazoa</taxon>
        <taxon>Spiralia</taxon>
        <taxon>Lophotrochozoa</taxon>
        <taxon>Platyhelminthes</taxon>
        <taxon>Cestoda</taxon>
        <taxon>Eucestoda</taxon>
        <taxon>Cyclophyllidea</taxon>
        <taxon>Mesocestoididae</taxon>
        <taxon>Mesocestoides</taxon>
    </lineage>
</organism>
<accession>A0A5K3FIP1</accession>
<reference evidence="1" key="1">
    <citation type="submission" date="2019-11" db="UniProtKB">
        <authorList>
            <consortium name="WormBaseParasite"/>
        </authorList>
    </citation>
    <scope>IDENTIFICATION</scope>
</reference>
<name>A0A5K3FIP1_MESCO</name>